<feature type="transmembrane region" description="Helical" evidence="1">
    <location>
        <begin position="108"/>
        <end position="128"/>
    </location>
</feature>
<dbReference type="EMBL" id="FNOS01000008">
    <property type="protein sequence ID" value="SDY28283.1"/>
    <property type="molecule type" value="Genomic_DNA"/>
</dbReference>
<dbReference type="Proteomes" id="UP000198647">
    <property type="component" value="Unassembled WGS sequence"/>
</dbReference>
<feature type="transmembrane region" description="Helical" evidence="1">
    <location>
        <begin position="61"/>
        <end position="87"/>
    </location>
</feature>
<organism evidence="2 3">
    <name type="scientific">Salimicrobium album</name>
    <dbReference type="NCBI Taxonomy" id="50717"/>
    <lineage>
        <taxon>Bacteria</taxon>
        <taxon>Bacillati</taxon>
        <taxon>Bacillota</taxon>
        <taxon>Bacilli</taxon>
        <taxon>Bacillales</taxon>
        <taxon>Bacillaceae</taxon>
        <taxon>Salimicrobium</taxon>
    </lineage>
</organism>
<gene>
    <name evidence="2" type="ORF">SAMN04488081_2546</name>
</gene>
<keyword evidence="1" id="KW-1133">Transmembrane helix</keyword>
<evidence type="ECO:0000256" key="1">
    <source>
        <dbReference type="SAM" id="Phobius"/>
    </source>
</evidence>
<dbReference type="InterPro" id="IPR018723">
    <property type="entry name" value="DUF2254_membrane"/>
</dbReference>
<keyword evidence="1" id="KW-0812">Transmembrane</keyword>
<protein>
    <submittedName>
        <fullName evidence="2">Uncharacterized membrane protein</fullName>
    </submittedName>
</protein>
<reference evidence="2 3" key="1">
    <citation type="submission" date="2016-10" db="EMBL/GenBank/DDBJ databases">
        <authorList>
            <person name="Varghese N."/>
            <person name="Submissions S."/>
        </authorList>
    </citation>
    <scope>NUCLEOTIDE SEQUENCE [LARGE SCALE GENOMIC DNA]</scope>
    <source>
        <strain evidence="2 3">DSM 20748</strain>
    </source>
</reference>
<keyword evidence="3" id="KW-1185">Reference proteome</keyword>
<evidence type="ECO:0000313" key="2">
    <source>
        <dbReference type="EMBL" id="SDY28283.1"/>
    </source>
</evidence>
<evidence type="ECO:0000313" key="3">
    <source>
        <dbReference type="Proteomes" id="UP000198647"/>
    </source>
</evidence>
<dbReference type="RefSeq" id="WP_093108084.1">
    <property type="nucleotide sequence ID" value="NZ_FNOS01000008.1"/>
</dbReference>
<accession>A0A1H3IKB0</accession>
<dbReference type="Pfam" id="PF10011">
    <property type="entry name" value="DUF2254"/>
    <property type="match status" value="1"/>
</dbReference>
<proteinExistence type="predicted"/>
<sequence length="447" mass="51546">MNKMQFWMKMRDSFWFLPTVYSLLALVVVTITNTIDTFLVPVITDNVPATFFLSKSTASSMYGSLITSMLTMTTISFSTIMVVLTTYTTQFSPRTLQDFMKSRITQHVLGVFSFGFVFTLINLFLLGSSSKKEFLGPFFTVLVAIICLGFFILFIHHSSRFLQVNSLIGKIRGDASALIANTFREKEYKEAVEWDEQEIAKWEEKEPYIIKAKQSGYLQGIEIKSLLTYARNNDVLFAAVFRTGDYIQKGAPLFYYWEKNETEEETDVEAATDYVLVGNERTDVQDIEFSIQKLVEIAVRAISPGINDPHTAVNCINRIGSLMAELASVHRPVRYYADRDDELRFMMEPKKFRDYLYKGFYQIRLYGKQDLTVMDAMLEGLYKIAIVHHGHIKEETWQFAKYIIESTDTDEMHEIDYDRFYETCKKMADECGEELPLQRVTGGRTAI</sequence>
<comment type="caution">
    <text evidence="2">The sequence shown here is derived from an EMBL/GenBank/DDBJ whole genome shotgun (WGS) entry which is preliminary data.</text>
</comment>
<name>A0A1H3IKB0_9BACI</name>
<keyword evidence="1" id="KW-0472">Membrane</keyword>
<feature type="transmembrane region" description="Helical" evidence="1">
    <location>
        <begin position="134"/>
        <end position="155"/>
    </location>
</feature>